<dbReference type="Gene3D" id="1.20.950.20">
    <property type="entry name" value="Transmembrane di-heme cytochromes, Chain C"/>
    <property type="match status" value="1"/>
</dbReference>
<dbReference type="PANTHER" id="PTHR43255">
    <property type="entry name" value="IRON-SULFUR-BINDING OXIDOREDUCTASE FADF-RELATED-RELATED"/>
    <property type="match status" value="1"/>
</dbReference>
<dbReference type="Gene3D" id="1.10.1060.10">
    <property type="entry name" value="Alpha-helical ferredoxin"/>
    <property type="match status" value="1"/>
</dbReference>
<sequence>MLTPLEKILFLLLAATSFYFAGIGFRRVYQAIARGKPENRFDRLPERIGQALWAVLTQRTVFKKRPLISFLHALVFYGFVYYLLVNLVDALEGFFPLHARGGLWNPYNLIADLLTAGILVGIVGLMIRRFLARPADFTFGPKTPLHEAVKDGIPRDSAIVGGFIFVHVGSRLLSKAAQAADQGPDPYQPIASWIGGALAGLNPGTITLLEHLFWWGALGSILAFLPYFPRSKHIHLFMAPINLALKKEKPGALEPIDFEDESIEQYGVAKLEDFSWPRLLDAYSCIMCNRCQEVCPAYTTGKALSPAAILINERYELNRILPGFAAGEESPRPLLEFALNEEALWACTTCNACVEVCPVGNEQMLHIIDVRRERVMMQGEFPAELANAFRGMERNGNPWGIGQEKRMEWAEGLPFEVPTVEQNPDAEVLYWVGCAPSYDPRAQKIARSMAEILHAAGVNWAVLGKREKCTGDAARRAGNEYLFYQLATENVATLNEVQPKVIVTTCPHCFHTIANEYKQFGGEYTVRHHTEFIQELIQTGKLKVEALLDENVTYHDPCYLGRHNGVYDEPRQVIASLGLQLEEPQRQRENSFCCGAGGAQFWKEEEPGAERVSANRYRELKATGAKTIATGCPFCLQMFTVETTNDEAEPLAVKDIAELVAEDLRKQKEAMGTGAQA</sequence>
<dbReference type="InterPro" id="IPR017900">
    <property type="entry name" value="4Fe4S_Fe_S_CS"/>
</dbReference>
<dbReference type="OrthoDB" id="5241828at2"/>
<accession>F2NNY5</accession>
<evidence type="ECO:0000256" key="5">
    <source>
        <dbReference type="ARBA" id="ARBA00023014"/>
    </source>
</evidence>
<keyword evidence="1" id="KW-0004">4Fe-4S</keyword>
<feature type="domain" description="4Fe-4S ferredoxin-type" evidence="7">
    <location>
        <begin position="335"/>
        <end position="367"/>
    </location>
</feature>
<name>F2NNY5_MARHT</name>
<dbReference type="GO" id="GO:0016491">
    <property type="term" value="F:oxidoreductase activity"/>
    <property type="evidence" value="ECO:0007669"/>
    <property type="project" value="UniProtKB-KW"/>
</dbReference>
<dbReference type="RefSeq" id="WP_013703624.1">
    <property type="nucleotide sequence ID" value="NC_015387.1"/>
</dbReference>
<feature type="transmembrane region" description="Helical" evidence="6">
    <location>
        <begin position="107"/>
        <end position="127"/>
    </location>
</feature>
<dbReference type="SUPFAM" id="SSF46548">
    <property type="entry name" value="alpha-helical ferredoxin"/>
    <property type="match status" value="1"/>
</dbReference>
<feature type="transmembrane region" description="Helical" evidence="6">
    <location>
        <begin position="212"/>
        <end position="229"/>
    </location>
</feature>
<keyword evidence="4" id="KW-0408">Iron</keyword>
<evidence type="ECO:0000256" key="4">
    <source>
        <dbReference type="ARBA" id="ARBA00023004"/>
    </source>
</evidence>
<dbReference type="STRING" id="869210.Marky_0826"/>
<organism evidence="8 9">
    <name type="scientific">Marinithermus hydrothermalis (strain DSM 14884 / JCM 11576 / T1)</name>
    <dbReference type="NCBI Taxonomy" id="869210"/>
    <lineage>
        <taxon>Bacteria</taxon>
        <taxon>Thermotogati</taxon>
        <taxon>Deinococcota</taxon>
        <taxon>Deinococci</taxon>
        <taxon>Thermales</taxon>
        <taxon>Thermaceae</taxon>
        <taxon>Marinithermus</taxon>
    </lineage>
</organism>
<keyword evidence="5" id="KW-0411">Iron-sulfur</keyword>
<dbReference type="KEGG" id="mhd:Marky_0826"/>
<evidence type="ECO:0000313" key="8">
    <source>
        <dbReference type="EMBL" id="AEB11573.1"/>
    </source>
</evidence>
<dbReference type="Pfam" id="PF02754">
    <property type="entry name" value="CCG"/>
    <property type="match status" value="2"/>
</dbReference>
<protein>
    <recommendedName>
        <fullName evidence="7">4Fe-4S ferredoxin-type domain-containing protein</fullName>
    </recommendedName>
</protein>
<dbReference type="EMBL" id="CP002630">
    <property type="protein sequence ID" value="AEB11573.1"/>
    <property type="molecule type" value="Genomic_DNA"/>
</dbReference>
<dbReference type="Pfam" id="PF13187">
    <property type="entry name" value="Fer4_9"/>
    <property type="match status" value="1"/>
</dbReference>
<dbReference type="InterPro" id="IPR004017">
    <property type="entry name" value="Cys_rich_dom"/>
</dbReference>
<dbReference type="InterPro" id="IPR051460">
    <property type="entry name" value="HdrC_iron-sulfur_subunit"/>
</dbReference>
<dbReference type="AlphaFoldDB" id="F2NNY5"/>
<evidence type="ECO:0000256" key="6">
    <source>
        <dbReference type="SAM" id="Phobius"/>
    </source>
</evidence>
<keyword evidence="2" id="KW-0479">Metal-binding</keyword>
<evidence type="ECO:0000259" key="7">
    <source>
        <dbReference type="PROSITE" id="PS51379"/>
    </source>
</evidence>
<evidence type="ECO:0000256" key="2">
    <source>
        <dbReference type="ARBA" id="ARBA00022723"/>
    </source>
</evidence>
<dbReference type="PROSITE" id="PS51379">
    <property type="entry name" value="4FE4S_FER_2"/>
    <property type="match status" value="2"/>
</dbReference>
<evidence type="ECO:0000256" key="3">
    <source>
        <dbReference type="ARBA" id="ARBA00023002"/>
    </source>
</evidence>
<dbReference type="PANTHER" id="PTHR43255:SF1">
    <property type="entry name" value="IRON-SULFUR-BINDING OXIDOREDUCTASE FADF-RELATED"/>
    <property type="match status" value="1"/>
</dbReference>
<dbReference type="GO" id="GO:0005886">
    <property type="term" value="C:plasma membrane"/>
    <property type="evidence" value="ECO:0007669"/>
    <property type="project" value="TreeGrafter"/>
</dbReference>
<dbReference type="InterPro" id="IPR009051">
    <property type="entry name" value="Helical_ferredxn"/>
</dbReference>
<dbReference type="GO" id="GO:0051539">
    <property type="term" value="F:4 iron, 4 sulfur cluster binding"/>
    <property type="evidence" value="ECO:0007669"/>
    <property type="project" value="UniProtKB-KW"/>
</dbReference>
<evidence type="ECO:0000313" key="9">
    <source>
        <dbReference type="Proteomes" id="UP000007030"/>
    </source>
</evidence>
<dbReference type="HOGENOM" id="CLU_005304_1_0_0"/>
<keyword evidence="6" id="KW-1133">Transmembrane helix</keyword>
<proteinExistence type="predicted"/>
<dbReference type="GO" id="GO:0046872">
    <property type="term" value="F:metal ion binding"/>
    <property type="evidence" value="ECO:0007669"/>
    <property type="project" value="UniProtKB-KW"/>
</dbReference>
<keyword evidence="6" id="KW-0812">Transmembrane</keyword>
<feature type="transmembrane region" description="Helical" evidence="6">
    <location>
        <begin position="67"/>
        <end position="87"/>
    </location>
</feature>
<dbReference type="eggNOG" id="COG0247">
    <property type="taxonomic scope" value="Bacteria"/>
</dbReference>
<keyword evidence="3" id="KW-0560">Oxidoreductase</keyword>
<keyword evidence="6" id="KW-0472">Membrane</keyword>
<evidence type="ECO:0000256" key="1">
    <source>
        <dbReference type="ARBA" id="ARBA00022485"/>
    </source>
</evidence>
<gene>
    <name evidence="8" type="ordered locus">Marky_0826</name>
</gene>
<dbReference type="PROSITE" id="PS00198">
    <property type="entry name" value="4FE4S_FER_1"/>
    <property type="match status" value="2"/>
</dbReference>
<feature type="transmembrane region" description="Helical" evidence="6">
    <location>
        <begin position="6"/>
        <end position="25"/>
    </location>
</feature>
<dbReference type="InterPro" id="IPR017896">
    <property type="entry name" value="4Fe4S_Fe-S-bd"/>
</dbReference>
<reference evidence="8 9" key="1">
    <citation type="journal article" date="2012" name="Stand. Genomic Sci.">
        <title>Complete genome sequence of the aerobic, heterotroph Marinithermus hydrothermalis type strain (T1(T)) from a deep-sea hydrothermal vent chimney.</title>
        <authorList>
            <person name="Copeland A."/>
            <person name="Gu W."/>
            <person name="Yasawong M."/>
            <person name="Lapidus A."/>
            <person name="Lucas S."/>
            <person name="Deshpande S."/>
            <person name="Pagani I."/>
            <person name="Tapia R."/>
            <person name="Cheng J.F."/>
            <person name="Goodwin L.A."/>
            <person name="Pitluck S."/>
            <person name="Liolios K."/>
            <person name="Ivanova N."/>
            <person name="Mavromatis K."/>
            <person name="Mikhailova N."/>
            <person name="Pati A."/>
            <person name="Chen A."/>
            <person name="Palaniappan K."/>
            <person name="Land M."/>
            <person name="Pan C."/>
            <person name="Brambilla E.M."/>
            <person name="Rohde M."/>
            <person name="Tindall B.J."/>
            <person name="Sikorski J."/>
            <person name="Goker M."/>
            <person name="Detter J.C."/>
            <person name="Bristow J."/>
            <person name="Eisen J.A."/>
            <person name="Markowitz V."/>
            <person name="Hugenholtz P."/>
            <person name="Kyrpides N.C."/>
            <person name="Klenk H.P."/>
            <person name="Woyke T."/>
        </authorList>
    </citation>
    <scope>NUCLEOTIDE SEQUENCE [LARGE SCALE GENOMIC DNA]</scope>
    <source>
        <strain evidence="9">DSM 14884 / JCM 11576 / T1</strain>
    </source>
</reference>
<keyword evidence="9" id="KW-1185">Reference proteome</keyword>
<feature type="domain" description="4Fe-4S ferredoxin-type" evidence="7">
    <location>
        <begin position="276"/>
        <end position="303"/>
    </location>
</feature>
<dbReference type="Proteomes" id="UP000007030">
    <property type="component" value="Chromosome"/>
</dbReference>